<dbReference type="KEGG" id="gfl:GRFL_1615"/>
<sequence length="454" mass="51941">MNQNLISKYNVPGPRYTSYPTVPYWNDQTFSLKAYTASLRKSFRESNESEGISLYIHLPFCESLCTFCGCNKRITRQHSVEVPYLQSLLKEWKLYLDIFGKRPVISELHLGGGTPTFFSPENLQRLIDGIFSNARRGRRMELSFEGHPNNTTMAHLETLASLGFSRVSYGVQDYNATVQQAIHRIQPFENVQKATLQAREAGFISVGHDLIFGLPFQKTEHIEKTIEQTIQLRPDRIAFYSYAHTPWLKGNGQRGFKETDLPSAEEKKRQYETGKKMLLANEYLEIGMDHFALKSDSLSKAMNSKTLHRNFMGYTSSKTQLMVGLGVSAIGDSWYAFGQNVKGVEEYEALVNQGILPVFRGHILNEEDQSLRKHILELMCDLETNLENTRISAEEEQAILDSLSEMESDGLIFLSDRKIQVTEKGRGFVRNIAMAFDLRLKRNRPEQRLFSMTV</sequence>
<feature type="binding site" evidence="16">
    <location>
        <position position="184"/>
    </location>
    <ligand>
        <name>S-adenosyl-L-methionine</name>
        <dbReference type="ChEBI" id="CHEBI:59789"/>
        <label>2</label>
    </ligand>
</feature>
<evidence type="ECO:0000256" key="13">
    <source>
        <dbReference type="ARBA" id="ARBA00024295"/>
    </source>
</evidence>
<dbReference type="SMART" id="SM00729">
    <property type="entry name" value="Elp3"/>
    <property type="match status" value="1"/>
</dbReference>
<evidence type="ECO:0000256" key="15">
    <source>
        <dbReference type="PIRNR" id="PIRNR000167"/>
    </source>
</evidence>
<dbReference type="SUPFAM" id="SSF102114">
    <property type="entry name" value="Radical SAM enzymes"/>
    <property type="match status" value="1"/>
</dbReference>
<feature type="binding site" evidence="17">
    <location>
        <position position="61"/>
    </location>
    <ligand>
        <name>[4Fe-4S] cluster</name>
        <dbReference type="ChEBI" id="CHEBI:49883"/>
        <note>4Fe-4S-S-AdoMet</note>
    </ligand>
</feature>
<evidence type="ECO:0000256" key="7">
    <source>
        <dbReference type="ARBA" id="ARBA00022691"/>
    </source>
</evidence>
<dbReference type="InterPro" id="IPR058240">
    <property type="entry name" value="rSAM_sf"/>
</dbReference>
<dbReference type="UniPathway" id="UPA00251">
    <property type="reaction ID" value="UER00323"/>
</dbReference>
<feature type="binding site" evidence="16">
    <location>
        <position position="209"/>
    </location>
    <ligand>
        <name>S-adenosyl-L-methionine</name>
        <dbReference type="ChEBI" id="CHEBI:59789"/>
        <label>2</label>
    </ligand>
</feature>
<evidence type="ECO:0000256" key="11">
    <source>
        <dbReference type="ARBA" id="ARBA00023014"/>
    </source>
</evidence>
<dbReference type="EC" id="1.3.98.3" evidence="15"/>
<organism evidence="18 19">
    <name type="scientific">Christiangramia flava JLT2011</name>
    <dbReference type="NCBI Taxonomy" id="1229726"/>
    <lineage>
        <taxon>Bacteria</taxon>
        <taxon>Pseudomonadati</taxon>
        <taxon>Bacteroidota</taxon>
        <taxon>Flavobacteriia</taxon>
        <taxon>Flavobacteriales</taxon>
        <taxon>Flavobacteriaceae</taxon>
        <taxon>Christiangramia</taxon>
    </lineage>
</organism>
<feature type="binding site" evidence="17">
    <location>
        <position position="65"/>
    </location>
    <ligand>
        <name>[4Fe-4S] cluster</name>
        <dbReference type="ChEBI" id="CHEBI:49883"/>
        <note>4Fe-4S-S-AdoMet</note>
    </ligand>
</feature>
<evidence type="ECO:0000256" key="6">
    <source>
        <dbReference type="ARBA" id="ARBA00022490"/>
    </source>
</evidence>
<comment type="cofactor">
    <cofactor evidence="15 17">
        <name>[4Fe-4S] cluster</name>
        <dbReference type="ChEBI" id="CHEBI:49883"/>
    </cofactor>
    <text evidence="15 17">Binds 1 [4Fe-4S] cluster. The cluster is coordinated with 3 cysteines and an exchangeable S-adenosyl-L-methionine.</text>
</comment>
<evidence type="ECO:0000256" key="17">
    <source>
        <dbReference type="PIRSR" id="PIRSR000167-2"/>
    </source>
</evidence>
<evidence type="ECO:0000313" key="19">
    <source>
        <dbReference type="Proteomes" id="UP000186230"/>
    </source>
</evidence>
<feature type="binding site" evidence="16">
    <location>
        <position position="112"/>
    </location>
    <ligand>
        <name>S-adenosyl-L-methionine</name>
        <dbReference type="ChEBI" id="CHEBI:59789"/>
        <label>1</label>
    </ligand>
</feature>
<dbReference type="PANTHER" id="PTHR13932">
    <property type="entry name" value="COPROPORPHYRINIGEN III OXIDASE"/>
    <property type="match status" value="1"/>
</dbReference>
<feature type="binding site" evidence="16">
    <location>
        <begin position="113"/>
        <end position="114"/>
    </location>
    <ligand>
        <name>S-adenosyl-L-methionine</name>
        <dbReference type="ChEBI" id="CHEBI:59789"/>
        <label>2</label>
    </ligand>
</feature>
<keyword evidence="8 15" id="KW-0479">Metal-binding</keyword>
<keyword evidence="11 15" id="KW-0411">Iron-sulfur</keyword>
<evidence type="ECO:0000256" key="5">
    <source>
        <dbReference type="ARBA" id="ARBA00022485"/>
    </source>
</evidence>
<dbReference type="AlphaFoldDB" id="A0A1L7I3Z2"/>
<dbReference type="SFLD" id="SFLDG01065">
    <property type="entry name" value="anaerobic_coproporphyrinogen-I"/>
    <property type="match status" value="1"/>
</dbReference>
<keyword evidence="6 15" id="KW-0963">Cytoplasm</keyword>
<evidence type="ECO:0000256" key="2">
    <source>
        <dbReference type="ARBA" id="ARBA00004785"/>
    </source>
</evidence>
<dbReference type="InterPro" id="IPR023404">
    <property type="entry name" value="rSAM_horseshoe"/>
</dbReference>
<protein>
    <recommendedName>
        <fullName evidence="15">Coproporphyrinogen-III oxidase</fullName>
        <ecNumber evidence="15">1.3.98.3</ecNumber>
    </recommendedName>
</protein>
<dbReference type="SFLD" id="SFLDG01082">
    <property type="entry name" value="B12-binding_domain_containing"/>
    <property type="match status" value="1"/>
</dbReference>
<comment type="function">
    <text evidence="13">Involved in the heme biosynthesis. Catalyzes the anaerobic oxidative decarboxylation of propionate groups of rings A and B of coproporphyrinogen III to yield the vinyl groups in protoporphyrinogen IX.</text>
</comment>
<keyword evidence="10 15" id="KW-0408">Iron</keyword>
<feature type="binding site" evidence="16">
    <location>
        <position position="172"/>
    </location>
    <ligand>
        <name>S-adenosyl-L-methionine</name>
        <dbReference type="ChEBI" id="CHEBI:59789"/>
        <label>2</label>
    </ligand>
</feature>
<feature type="binding site" evidence="17">
    <location>
        <position position="68"/>
    </location>
    <ligand>
        <name>[4Fe-4S] cluster</name>
        <dbReference type="ChEBI" id="CHEBI:49883"/>
        <note>4Fe-4S-S-AdoMet</note>
    </ligand>
</feature>
<comment type="catalytic activity">
    <reaction evidence="14 15">
        <text>coproporphyrinogen III + 2 S-adenosyl-L-methionine = protoporphyrinogen IX + 2 5'-deoxyadenosine + 2 L-methionine + 2 CO2</text>
        <dbReference type="Rhea" id="RHEA:15425"/>
        <dbReference type="ChEBI" id="CHEBI:16526"/>
        <dbReference type="ChEBI" id="CHEBI:17319"/>
        <dbReference type="ChEBI" id="CHEBI:57307"/>
        <dbReference type="ChEBI" id="CHEBI:57309"/>
        <dbReference type="ChEBI" id="CHEBI:57844"/>
        <dbReference type="ChEBI" id="CHEBI:59789"/>
        <dbReference type="EC" id="1.3.98.3"/>
    </reaction>
</comment>
<dbReference type="SFLD" id="SFLDS00029">
    <property type="entry name" value="Radical_SAM"/>
    <property type="match status" value="1"/>
</dbReference>
<dbReference type="PROSITE" id="PS51918">
    <property type="entry name" value="RADICAL_SAM"/>
    <property type="match status" value="1"/>
</dbReference>
<keyword evidence="19" id="KW-1185">Reference proteome</keyword>
<keyword evidence="5 15" id="KW-0004">4Fe-4S</keyword>
<dbReference type="InterPro" id="IPR004558">
    <property type="entry name" value="Coprogen_oxidase_HemN"/>
</dbReference>
<dbReference type="EMBL" id="CP016359">
    <property type="protein sequence ID" value="APU68339.1"/>
    <property type="molecule type" value="Genomic_DNA"/>
</dbReference>
<dbReference type="GO" id="GO:0004109">
    <property type="term" value="F:coproporphyrinogen oxidase activity"/>
    <property type="evidence" value="ECO:0007669"/>
    <property type="project" value="InterPro"/>
</dbReference>
<keyword evidence="7 15" id="KW-0949">S-adenosyl-L-methionine</keyword>
<evidence type="ECO:0000256" key="4">
    <source>
        <dbReference type="ARBA" id="ARBA00011245"/>
    </source>
</evidence>
<dbReference type="InterPro" id="IPR006638">
    <property type="entry name" value="Elp3/MiaA/NifB-like_rSAM"/>
</dbReference>
<dbReference type="RefSeq" id="WP_083644125.1">
    <property type="nucleotide sequence ID" value="NZ_AMRU01000001.1"/>
</dbReference>
<feature type="binding site" evidence="16">
    <location>
        <position position="330"/>
    </location>
    <ligand>
        <name>S-adenosyl-L-methionine</name>
        <dbReference type="ChEBI" id="CHEBI:59789"/>
        <label>1</label>
    </ligand>
</feature>
<dbReference type="NCBIfam" id="TIGR00538">
    <property type="entry name" value="hemN"/>
    <property type="match status" value="1"/>
</dbReference>
<keyword evidence="12 15" id="KW-0627">Porphyrin biosynthesis</keyword>
<accession>A0A1L7I3Z2</accession>
<evidence type="ECO:0000256" key="14">
    <source>
        <dbReference type="ARBA" id="ARBA00048321"/>
    </source>
</evidence>
<dbReference type="GO" id="GO:0046872">
    <property type="term" value="F:metal ion binding"/>
    <property type="evidence" value="ECO:0007669"/>
    <property type="project" value="UniProtKB-KW"/>
</dbReference>
<dbReference type="PANTHER" id="PTHR13932:SF6">
    <property type="entry name" value="OXYGEN-INDEPENDENT COPROPORPHYRINOGEN III OXIDASE"/>
    <property type="match status" value="1"/>
</dbReference>
<comment type="subunit">
    <text evidence="4">Monomer.</text>
</comment>
<dbReference type="GO" id="GO:0051989">
    <property type="term" value="F:coproporphyrinogen dehydrogenase activity"/>
    <property type="evidence" value="ECO:0007669"/>
    <property type="project" value="UniProtKB-EC"/>
</dbReference>
<reference evidence="18 19" key="1">
    <citation type="submission" date="2016-07" db="EMBL/GenBank/DDBJ databases">
        <title>Multi-omics approach to identify versatile polysaccharide utilization systems of a marine flavobacterium Gramella flava.</title>
        <authorList>
            <person name="Tang K."/>
        </authorList>
    </citation>
    <scope>NUCLEOTIDE SEQUENCE [LARGE SCALE GENOMIC DNA]</scope>
    <source>
        <strain evidence="18 19">JLT2011</strain>
    </source>
</reference>
<feature type="binding site" evidence="16">
    <location>
        <position position="243"/>
    </location>
    <ligand>
        <name>S-adenosyl-L-methionine</name>
        <dbReference type="ChEBI" id="CHEBI:59789"/>
        <label>2</label>
    </ligand>
</feature>
<feature type="binding site" evidence="16">
    <location>
        <begin position="67"/>
        <end position="69"/>
    </location>
    <ligand>
        <name>S-adenosyl-L-methionine</name>
        <dbReference type="ChEBI" id="CHEBI:59789"/>
        <label>2</label>
    </ligand>
</feature>
<proteinExistence type="inferred from homology"/>
<name>A0A1L7I3Z2_9FLAO</name>
<feature type="binding site" evidence="16">
    <location>
        <position position="55"/>
    </location>
    <ligand>
        <name>S-adenosyl-L-methionine</name>
        <dbReference type="ChEBI" id="CHEBI:59789"/>
        <label>1</label>
    </ligand>
</feature>
<comment type="subcellular location">
    <subcellularLocation>
        <location evidence="1 15">Cytoplasm</location>
    </subcellularLocation>
</comment>
<gene>
    <name evidence="18" type="ORF">GRFL_1615</name>
</gene>
<comment type="pathway">
    <text evidence="2 15">Porphyrin-containing compound metabolism; protoporphyrin-IX biosynthesis; protoporphyrinogen-IX from coproporphyrinogen-III (AdoMet route): step 1/1.</text>
</comment>
<dbReference type="InterPro" id="IPR007197">
    <property type="entry name" value="rSAM"/>
</dbReference>
<dbReference type="Gene3D" id="3.80.30.20">
    <property type="entry name" value="tm_1862 like domain"/>
    <property type="match status" value="1"/>
</dbReference>
<evidence type="ECO:0000313" key="18">
    <source>
        <dbReference type="EMBL" id="APU68339.1"/>
    </source>
</evidence>
<dbReference type="GO" id="GO:0051539">
    <property type="term" value="F:4 iron, 4 sulfur cluster binding"/>
    <property type="evidence" value="ECO:0007669"/>
    <property type="project" value="UniProtKB-KW"/>
</dbReference>
<evidence type="ECO:0000256" key="3">
    <source>
        <dbReference type="ARBA" id="ARBA00005493"/>
    </source>
</evidence>
<dbReference type="GO" id="GO:0005737">
    <property type="term" value="C:cytoplasm"/>
    <property type="evidence" value="ECO:0007669"/>
    <property type="project" value="UniProtKB-SubCell"/>
</dbReference>
<evidence type="ECO:0000256" key="8">
    <source>
        <dbReference type="ARBA" id="ARBA00022723"/>
    </source>
</evidence>
<evidence type="ECO:0000256" key="1">
    <source>
        <dbReference type="ARBA" id="ARBA00004496"/>
    </source>
</evidence>
<evidence type="ECO:0000256" key="9">
    <source>
        <dbReference type="ARBA" id="ARBA00023002"/>
    </source>
</evidence>
<dbReference type="InterPro" id="IPR034505">
    <property type="entry name" value="Coproporphyrinogen-III_oxidase"/>
</dbReference>
<dbReference type="Proteomes" id="UP000186230">
    <property type="component" value="Chromosome"/>
</dbReference>
<evidence type="ECO:0000256" key="10">
    <source>
        <dbReference type="ARBA" id="ARBA00023004"/>
    </source>
</evidence>
<evidence type="ECO:0000256" key="16">
    <source>
        <dbReference type="PIRSR" id="PIRSR000167-1"/>
    </source>
</evidence>
<dbReference type="Pfam" id="PF04055">
    <property type="entry name" value="Radical_SAM"/>
    <property type="match status" value="1"/>
</dbReference>
<evidence type="ECO:0000256" key="12">
    <source>
        <dbReference type="ARBA" id="ARBA00023244"/>
    </source>
</evidence>
<dbReference type="STRING" id="1229726.GRFL_1615"/>
<dbReference type="Gene3D" id="1.10.10.920">
    <property type="match status" value="1"/>
</dbReference>
<feature type="binding site" evidence="16">
    <location>
        <position position="145"/>
    </location>
    <ligand>
        <name>S-adenosyl-L-methionine</name>
        <dbReference type="ChEBI" id="CHEBI:59789"/>
        <label>1</label>
    </ligand>
</feature>
<comment type="similarity">
    <text evidence="3 15">Belongs to the anaerobic coproporphyrinogen-III oxidase family.</text>
</comment>
<dbReference type="GO" id="GO:0006782">
    <property type="term" value="P:protoporphyrinogen IX biosynthetic process"/>
    <property type="evidence" value="ECO:0007669"/>
    <property type="project" value="UniProtKB-UniPathway"/>
</dbReference>
<keyword evidence="9 15" id="KW-0560">Oxidoreductase</keyword>
<dbReference type="OrthoDB" id="9808022at2"/>
<dbReference type="PIRSF" id="PIRSF000167">
    <property type="entry name" value="HemN"/>
    <property type="match status" value="1"/>
</dbReference>